<reference evidence="2 3" key="1">
    <citation type="journal article" date="2018" name="Science">
        <title>The opium poppy genome and morphinan production.</title>
        <authorList>
            <person name="Guo L."/>
            <person name="Winzer T."/>
            <person name="Yang X."/>
            <person name="Li Y."/>
            <person name="Ning Z."/>
            <person name="He Z."/>
            <person name="Teodor R."/>
            <person name="Lu Y."/>
            <person name="Bowser T.A."/>
            <person name="Graham I.A."/>
            <person name="Ye K."/>
        </authorList>
    </citation>
    <scope>NUCLEOTIDE SEQUENCE [LARGE SCALE GENOMIC DNA]</scope>
    <source>
        <strain evidence="3">cv. HN1</strain>
        <tissue evidence="2">Leaves</tissue>
    </source>
</reference>
<dbReference type="GO" id="GO:0004497">
    <property type="term" value="F:monooxygenase activity"/>
    <property type="evidence" value="ECO:0007669"/>
    <property type="project" value="InterPro"/>
</dbReference>
<dbReference type="GO" id="GO:0005506">
    <property type="term" value="F:iron ion binding"/>
    <property type="evidence" value="ECO:0007669"/>
    <property type="project" value="InterPro"/>
</dbReference>
<feature type="transmembrane region" description="Helical" evidence="1">
    <location>
        <begin position="12"/>
        <end position="32"/>
    </location>
</feature>
<evidence type="ECO:0000313" key="3">
    <source>
        <dbReference type="Proteomes" id="UP000316621"/>
    </source>
</evidence>
<dbReference type="InterPro" id="IPR036396">
    <property type="entry name" value="Cyt_P450_sf"/>
</dbReference>
<dbReference type="Proteomes" id="UP000316621">
    <property type="component" value="Chromosome 2"/>
</dbReference>
<dbReference type="EMBL" id="CM010716">
    <property type="protein sequence ID" value="RZC51164.1"/>
    <property type="molecule type" value="Genomic_DNA"/>
</dbReference>
<dbReference type="GO" id="GO:0020037">
    <property type="term" value="F:heme binding"/>
    <property type="evidence" value="ECO:0007669"/>
    <property type="project" value="InterPro"/>
</dbReference>
<evidence type="ECO:0000256" key="1">
    <source>
        <dbReference type="SAM" id="Phobius"/>
    </source>
</evidence>
<proteinExistence type="predicted"/>
<gene>
    <name evidence="2" type="ORF">C5167_019599</name>
</gene>
<sequence length="115" mass="12877">METHNSNLGRSLFAPFSLAAGAAVLFLFFLHNRIRQSKSTRRLPPGPRGWPIIGNILQIGPSPPQQHNSPTAQVWSFNLAKVRVSKHSCYSFCSGRQELLKTMINIFATATETRR</sequence>
<dbReference type="Gramene" id="RZC51164">
    <property type="protein sequence ID" value="RZC51164"/>
    <property type="gene ID" value="C5167_019599"/>
</dbReference>
<accession>A0A4Y7IQK9</accession>
<dbReference type="AlphaFoldDB" id="A0A4Y7IQK9"/>
<keyword evidence="1" id="KW-0472">Membrane</keyword>
<keyword evidence="3" id="KW-1185">Reference proteome</keyword>
<keyword evidence="1" id="KW-1133">Transmembrane helix</keyword>
<dbReference type="SUPFAM" id="SSF48264">
    <property type="entry name" value="Cytochrome P450"/>
    <property type="match status" value="1"/>
</dbReference>
<name>A0A4Y7IQK9_PAPSO</name>
<organism evidence="2 3">
    <name type="scientific">Papaver somniferum</name>
    <name type="common">Opium poppy</name>
    <dbReference type="NCBI Taxonomy" id="3469"/>
    <lineage>
        <taxon>Eukaryota</taxon>
        <taxon>Viridiplantae</taxon>
        <taxon>Streptophyta</taxon>
        <taxon>Embryophyta</taxon>
        <taxon>Tracheophyta</taxon>
        <taxon>Spermatophyta</taxon>
        <taxon>Magnoliopsida</taxon>
        <taxon>Ranunculales</taxon>
        <taxon>Papaveraceae</taxon>
        <taxon>Papaveroideae</taxon>
        <taxon>Papaver</taxon>
    </lineage>
</organism>
<dbReference type="GO" id="GO:0016705">
    <property type="term" value="F:oxidoreductase activity, acting on paired donors, with incorporation or reduction of molecular oxygen"/>
    <property type="evidence" value="ECO:0007669"/>
    <property type="project" value="InterPro"/>
</dbReference>
<evidence type="ECO:0008006" key="4">
    <source>
        <dbReference type="Google" id="ProtNLM"/>
    </source>
</evidence>
<protein>
    <recommendedName>
        <fullName evidence="4">Cytochrome P450</fullName>
    </recommendedName>
</protein>
<keyword evidence="1" id="KW-0812">Transmembrane</keyword>
<evidence type="ECO:0000313" key="2">
    <source>
        <dbReference type="EMBL" id="RZC51164.1"/>
    </source>
</evidence>
<dbReference type="Gene3D" id="1.10.630.10">
    <property type="entry name" value="Cytochrome P450"/>
    <property type="match status" value="1"/>
</dbReference>